<feature type="domain" description="Cas1p 10 TM acyl transferase" evidence="9">
    <location>
        <begin position="652"/>
        <end position="1139"/>
    </location>
</feature>
<keyword evidence="7" id="KW-0325">Glycoprotein</keyword>
<dbReference type="GO" id="GO:0005975">
    <property type="term" value="P:carbohydrate metabolic process"/>
    <property type="evidence" value="ECO:0007669"/>
    <property type="project" value="UniProtKB-ARBA"/>
</dbReference>
<comment type="subcellular location">
    <subcellularLocation>
        <location evidence="1">Membrane</location>
        <topology evidence="1">Multi-pass membrane protein</topology>
    </subcellularLocation>
</comment>
<name>A0AAJ0C7Y8_9PEZI</name>
<evidence type="ECO:0000256" key="4">
    <source>
        <dbReference type="ARBA" id="ARBA00022692"/>
    </source>
</evidence>
<dbReference type="GO" id="GO:0016740">
    <property type="term" value="F:transferase activity"/>
    <property type="evidence" value="ECO:0007669"/>
    <property type="project" value="UniProtKB-KW"/>
</dbReference>
<keyword evidence="4 8" id="KW-0812">Transmembrane</keyword>
<dbReference type="PANTHER" id="PTHR13533">
    <property type="entry name" value="N-ACETYLNEURAMINATE 9-O-ACETYLTRANSFERASE"/>
    <property type="match status" value="1"/>
</dbReference>
<evidence type="ECO:0000256" key="5">
    <source>
        <dbReference type="ARBA" id="ARBA00022989"/>
    </source>
</evidence>
<comment type="caution">
    <text evidence="10">The sequence shown here is derived from an EMBL/GenBank/DDBJ whole genome shotgun (WGS) entry which is preliminary data.</text>
</comment>
<feature type="transmembrane region" description="Helical" evidence="8">
    <location>
        <begin position="997"/>
        <end position="1016"/>
    </location>
</feature>
<gene>
    <name evidence="10" type="ORF">QBC33DRAFT_447522</name>
</gene>
<feature type="transmembrane region" description="Helical" evidence="8">
    <location>
        <begin position="841"/>
        <end position="859"/>
    </location>
</feature>
<evidence type="ECO:0000256" key="7">
    <source>
        <dbReference type="ARBA" id="ARBA00023180"/>
    </source>
</evidence>
<evidence type="ECO:0000259" key="9">
    <source>
        <dbReference type="Pfam" id="PF07779"/>
    </source>
</evidence>
<protein>
    <submittedName>
        <fullName evidence="10">10 TM acyl transferase domain found in Cas1p-domain-containing protein</fullName>
    </submittedName>
</protein>
<evidence type="ECO:0000256" key="8">
    <source>
        <dbReference type="SAM" id="Phobius"/>
    </source>
</evidence>
<dbReference type="RefSeq" id="XP_060285569.1">
    <property type="nucleotide sequence ID" value="XM_060424432.1"/>
</dbReference>
<proteinExistence type="inferred from homology"/>
<dbReference type="EMBL" id="MU839003">
    <property type="protein sequence ID" value="KAK1769356.1"/>
    <property type="molecule type" value="Genomic_DNA"/>
</dbReference>
<comment type="similarity">
    <text evidence="2">Belongs to the PC-esterase family. CASD1 subfamily.</text>
</comment>
<dbReference type="Proteomes" id="UP001244011">
    <property type="component" value="Unassembled WGS sequence"/>
</dbReference>
<evidence type="ECO:0000256" key="2">
    <source>
        <dbReference type="ARBA" id="ARBA00010666"/>
    </source>
</evidence>
<dbReference type="AlphaFoldDB" id="A0AAJ0C7Y8"/>
<organism evidence="10 11">
    <name type="scientific">Phialemonium atrogriseum</name>
    <dbReference type="NCBI Taxonomy" id="1093897"/>
    <lineage>
        <taxon>Eukaryota</taxon>
        <taxon>Fungi</taxon>
        <taxon>Dikarya</taxon>
        <taxon>Ascomycota</taxon>
        <taxon>Pezizomycotina</taxon>
        <taxon>Sordariomycetes</taxon>
        <taxon>Sordariomycetidae</taxon>
        <taxon>Cephalothecales</taxon>
        <taxon>Cephalothecaceae</taxon>
        <taxon>Phialemonium</taxon>
    </lineage>
</organism>
<feature type="transmembrane region" description="Helical" evidence="8">
    <location>
        <begin position="946"/>
        <end position="962"/>
    </location>
</feature>
<reference evidence="10" key="1">
    <citation type="submission" date="2023-06" db="EMBL/GenBank/DDBJ databases">
        <title>Genome-scale phylogeny and comparative genomics of the fungal order Sordariales.</title>
        <authorList>
            <consortium name="Lawrence Berkeley National Laboratory"/>
            <person name="Hensen N."/>
            <person name="Bonometti L."/>
            <person name="Westerberg I."/>
            <person name="Brannstrom I.O."/>
            <person name="Guillou S."/>
            <person name="Cros-Aarteil S."/>
            <person name="Calhoun S."/>
            <person name="Haridas S."/>
            <person name="Kuo A."/>
            <person name="Mondo S."/>
            <person name="Pangilinan J."/>
            <person name="Riley R."/>
            <person name="Labutti K."/>
            <person name="Andreopoulos B."/>
            <person name="Lipzen A."/>
            <person name="Chen C."/>
            <person name="Yanf M."/>
            <person name="Daum C."/>
            <person name="Ng V."/>
            <person name="Clum A."/>
            <person name="Steindorff A."/>
            <person name="Ohm R."/>
            <person name="Martin F."/>
            <person name="Silar P."/>
            <person name="Natvig D."/>
            <person name="Lalanne C."/>
            <person name="Gautier V."/>
            <person name="Ament-Velasquez S.L."/>
            <person name="Kruys A."/>
            <person name="Hutchinson M.I."/>
            <person name="Powell A.J."/>
            <person name="Barry K."/>
            <person name="Miller A.N."/>
            <person name="Grigoriev I.V."/>
            <person name="Debuchy R."/>
            <person name="Gladieux P."/>
            <person name="Thoren M.H."/>
            <person name="Johannesson H."/>
        </authorList>
    </citation>
    <scope>NUCLEOTIDE SEQUENCE</scope>
    <source>
        <strain evidence="10">8032-3</strain>
    </source>
</reference>
<dbReference type="PANTHER" id="PTHR13533:SF1">
    <property type="entry name" value="N-ACETYLNEURAMINATE 9-O-ACETYLTRANSFERASE"/>
    <property type="match status" value="1"/>
</dbReference>
<keyword evidence="6 8" id="KW-0472">Membrane</keyword>
<keyword evidence="11" id="KW-1185">Reference proteome</keyword>
<dbReference type="GeneID" id="85307619"/>
<sequence>MSRSTFYAQQTLNLHNKYGLSQNAKILLKALDDHKFGRIDQKELGRIVRLSNSMRKAITDTITKCARIMGTKEGEVKHCVEIIQSCTEILAIADQPPPMEEFPLLKLPTEVRQNIYKQYLRMATRKKDRILVGHRKKSTCSCAGHEPSQFPFQALKLALAQASRQVRDEFLPYFYAKNTFYFPCACDMLENLKANKMLQHHIRAVRVHWNGPVSDTAFTALGKCPRLEELYLIISKATTNNLTPRETEMLSYFTAQKPARISDSLGLDELIQIRGLNTVVVGHILLRQGSRRSDEDRANLQALLRGKLTLPKDDKTDWDYDDATMSRFGHANWAERIARISAFLLLAVVALQYIVSGRDDPYRCKALLTDGSWPPQDDTQGHRLFGKWEPDTCRMHEYSRDQFRDCVGGRRLVFAGDSTTRQVFWAAAQRLDHKKAEVEYLDLFVSDNPQRDISFEAEGVQLQFVWDPWLNSTTLFTQLDLLRRAQAWADGGTSKDVGEDEPALVVMGAPGLFSARHGGDSYLDIFKHSLDGVMRYLTQPLGPGALVPKEYRELENQILLAPVPIPSYQKLTAERRATLTPQRLDRMNEYLRELPEPASSRVMWAYNQMTDHVGMAFDQNGMHVNEGLAERRIDVVLNVRCNAGLVKHGFANKRTCCVGYPPLATTQALLLLTAASIIPALMWARRRNLRSIVPYLPSQSTLSASLTLLGCAMYCYFTDRTHALVQAEKHFSEFTLAALWAGIFTLSVCSLRRTTGGSKPGPSKGGLGPSEAEVGFLSRPQSEEWKGLMQTGLLLMSSQQTSGYLSLHKITRLFAACYIFMSTYGHARYFLRTGDFSFRRVAAVLFRLNFMSCLLSLVLKSDWTVYAFPWLISFWFLVTFATFRVLVRFGDRPELDLAKFLAVGVATNILLVVPGTVEACVLVFRILGRVSLDAAVVRRQISTDSVIPFLGMLVAWVAHRVSTLKTSQAGSRPSNAVDKVLAAIFFPDRSTPPLQPIVAALSLACLLLFFYATQLSSRYPDVAAYDRAHAYISPAAALAYAVLRNCHRTPRNMHMLLASPLGRMALEAYLLQHHAWLAGDGTGLLRTGLTGRAGGGGGGGWFSRLGRGSETVLLTATFLCLSWLAHEATRRLAAAVFGEGSAAAAAAAPGSGLEDGIKEGYYEAGPMASVAGGPARQAAEKDGSLGSAERVGSRGPAWLSQSRARAGVLVVLLWLGNVFNG</sequence>
<evidence type="ECO:0000313" key="10">
    <source>
        <dbReference type="EMBL" id="KAK1769356.1"/>
    </source>
</evidence>
<keyword evidence="3 10" id="KW-0808">Transferase</keyword>
<keyword evidence="5 8" id="KW-1133">Transmembrane helix</keyword>
<accession>A0AAJ0C7Y8</accession>
<dbReference type="InterPro" id="IPR012419">
    <property type="entry name" value="Cas1_AcylTrans_dom"/>
</dbReference>
<evidence type="ECO:0000256" key="6">
    <source>
        <dbReference type="ARBA" id="ARBA00023136"/>
    </source>
</evidence>
<feature type="transmembrane region" description="Helical" evidence="8">
    <location>
        <begin position="899"/>
        <end position="926"/>
    </location>
</feature>
<dbReference type="Pfam" id="PF07779">
    <property type="entry name" value="Cas1_AcylT"/>
    <property type="match status" value="1"/>
</dbReference>
<dbReference type="GO" id="GO:0016020">
    <property type="term" value="C:membrane"/>
    <property type="evidence" value="ECO:0007669"/>
    <property type="project" value="UniProtKB-SubCell"/>
</dbReference>
<feature type="transmembrane region" description="Helical" evidence="8">
    <location>
        <begin position="865"/>
        <end position="887"/>
    </location>
</feature>
<dbReference type="GO" id="GO:0005794">
    <property type="term" value="C:Golgi apparatus"/>
    <property type="evidence" value="ECO:0007669"/>
    <property type="project" value="UniProtKB-ARBA"/>
</dbReference>
<evidence type="ECO:0000313" key="11">
    <source>
        <dbReference type="Proteomes" id="UP001244011"/>
    </source>
</evidence>
<evidence type="ECO:0000256" key="1">
    <source>
        <dbReference type="ARBA" id="ARBA00004141"/>
    </source>
</evidence>
<evidence type="ECO:0000256" key="3">
    <source>
        <dbReference type="ARBA" id="ARBA00022679"/>
    </source>
</evidence>